<dbReference type="InterPro" id="IPR036063">
    <property type="entry name" value="Smr_dom_sf"/>
</dbReference>
<dbReference type="PROSITE" id="PS50828">
    <property type="entry name" value="SMR"/>
    <property type="match status" value="1"/>
</dbReference>
<dbReference type="Pfam" id="PF01713">
    <property type="entry name" value="Smr"/>
    <property type="match status" value="1"/>
</dbReference>
<dbReference type="Gene3D" id="3.30.1370.110">
    <property type="match status" value="1"/>
</dbReference>
<dbReference type="InterPro" id="IPR002625">
    <property type="entry name" value="Smr_dom"/>
</dbReference>
<proteinExistence type="predicted"/>
<dbReference type="SMART" id="SM00463">
    <property type="entry name" value="SMR"/>
    <property type="match status" value="1"/>
</dbReference>
<sequence length="91" mass="10418">MEPVKIPIRDVLDLHFFHPRDIPDLLSEYISECLKKEIFRVRIIHGKGKGVQRRRTWAFLEQHPAVRSYGHAPPQAGGWGATVAELRPPSP</sequence>
<evidence type="ECO:0000259" key="2">
    <source>
        <dbReference type="PROSITE" id="PS50828"/>
    </source>
</evidence>
<dbReference type="PANTHER" id="PTHR35562">
    <property type="entry name" value="DNA ENDONUCLEASE SMRA-RELATED"/>
    <property type="match status" value="1"/>
</dbReference>
<feature type="region of interest" description="Disordered" evidence="1">
    <location>
        <begin position="69"/>
        <end position="91"/>
    </location>
</feature>
<organism evidence="3">
    <name type="scientific">uncultured Desulfobacteraceae bacterium</name>
    <dbReference type="NCBI Taxonomy" id="218296"/>
    <lineage>
        <taxon>Bacteria</taxon>
        <taxon>Pseudomonadati</taxon>
        <taxon>Thermodesulfobacteriota</taxon>
        <taxon>Desulfobacteria</taxon>
        <taxon>Desulfobacterales</taxon>
        <taxon>Desulfobacteraceae</taxon>
        <taxon>environmental samples</taxon>
    </lineage>
</organism>
<dbReference type="PANTHER" id="PTHR35562:SF2">
    <property type="entry name" value="DNA ENDONUCLEASE SMRA-RELATED"/>
    <property type="match status" value="1"/>
</dbReference>
<name>A0A484HI55_9BACT</name>
<accession>A0A484HI55</accession>
<dbReference type="AlphaFoldDB" id="A0A484HI55"/>
<protein>
    <submittedName>
        <fullName evidence="3">DNA mismatch repair protein MutS</fullName>
    </submittedName>
</protein>
<reference evidence="3" key="1">
    <citation type="submission" date="2019-01" db="EMBL/GenBank/DDBJ databases">
        <authorList>
            <consortium name="Genoscope - CEA"/>
            <person name="William W."/>
        </authorList>
    </citation>
    <scope>NUCLEOTIDE SEQUENCE</scope>
    <source>
        <strain evidence="3">CR-1</strain>
    </source>
</reference>
<dbReference type="SUPFAM" id="SSF160443">
    <property type="entry name" value="SMR domain-like"/>
    <property type="match status" value="1"/>
</dbReference>
<gene>
    <name evidence="3" type="ORF">EPICR_50108</name>
</gene>
<evidence type="ECO:0000256" key="1">
    <source>
        <dbReference type="SAM" id="MobiDB-lite"/>
    </source>
</evidence>
<feature type="domain" description="Smr" evidence="2">
    <location>
        <begin position="12"/>
        <end position="87"/>
    </location>
</feature>
<dbReference type="EMBL" id="CAACVI010000045">
    <property type="protein sequence ID" value="VEN74832.1"/>
    <property type="molecule type" value="Genomic_DNA"/>
</dbReference>
<evidence type="ECO:0000313" key="3">
    <source>
        <dbReference type="EMBL" id="VEN74832.1"/>
    </source>
</evidence>